<comment type="caution">
    <text evidence="5">The sequence shown here is derived from an EMBL/GenBank/DDBJ whole genome shotgun (WGS) entry which is preliminary data.</text>
</comment>
<evidence type="ECO:0000313" key="6">
    <source>
        <dbReference type="Proteomes" id="UP000685013"/>
    </source>
</evidence>
<proteinExistence type="inferred from homology"/>
<protein>
    <recommendedName>
        <fullName evidence="3">Nonsense-mediated mRNA decay factor SMG8</fullName>
    </recommendedName>
</protein>
<name>A0AAV6LVF3_9ROSI</name>
<feature type="region of interest" description="Disordered" evidence="4">
    <location>
        <begin position="1"/>
        <end position="56"/>
    </location>
</feature>
<feature type="compositionally biased region" description="Low complexity" evidence="4">
    <location>
        <begin position="20"/>
        <end position="32"/>
    </location>
</feature>
<feature type="compositionally biased region" description="Pro residues" evidence="4">
    <location>
        <begin position="33"/>
        <end position="55"/>
    </location>
</feature>
<dbReference type="AlphaFoldDB" id="A0AAV6LVF3"/>
<organism evidence="5 6">
    <name type="scientific">Cucurbita argyrosperma subsp. sororia</name>
    <dbReference type="NCBI Taxonomy" id="37648"/>
    <lineage>
        <taxon>Eukaryota</taxon>
        <taxon>Viridiplantae</taxon>
        <taxon>Streptophyta</taxon>
        <taxon>Embryophyta</taxon>
        <taxon>Tracheophyta</taxon>
        <taxon>Spermatophyta</taxon>
        <taxon>Magnoliopsida</taxon>
        <taxon>eudicotyledons</taxon>
        <taxon>Gunneridae</taxon>
        <taxon>Pentapetalae</taxon>
        <taxon>rosids</taxon>
        <taxon>fabids</taxon>
        <taxon>Cucurbitales</taxon>
        <taxon>Cucurbitaceae</taxon>
        <taxon>Cucurbiteae</taxon>
        <taxon>Cucurbita</taxon>
    </lineage>
</organism>
<dbReference type="InterPro" id="IPR019354">
    <property type="entry name" value="SMG8-like"/>
</dbReference>
<feature type="non-terminal residue" evidence="5">
    <location>
        <position position="1"/>
    </location>
</feature>
<dbReference type="EMBL" id="JAGKQH010000020">
    <property type="protein sequence ID" value="KAG6570824.1"/>
    <property type="molecule type" value="Genomic_DNA"/>
</dbReference>
<evidence type="ECO:0000256" key="4">
    <source>
        <dbReference type="SAM" id="MobiDB-lite"/>
    </source>
</evidence>
<sequence>MDLPNSPSDQEILRPPPLSTPTSSSASKSPLLPHSPSPDPPTSFSPSSPPSPPQSVPCLSNNVVVVGFIGRRPNNSIQLINRVIDYNVFGSGKLDAKEEVEQWFKRRRISYYHEEERGILFLQFASHRGSVFEAKTDYDSEIQEHEFGDL</sequence>
<keyword evidence="6" id="KW-1185">Reference proteome</keyword>
<dbReference type="PANTHER" id="PTHR13091">
    <property type="entry name" value="AMPLIFIED IN BREAST CANCER 2-RELATED"/>
    <property type="match status" value="1"/>
</dbReference>
<accession>A0AAV6LVF3</accession>
<reference evidence="5 6" key="1">
    <citation type="journal article" date="2021" name="Hortic Res">
        <title>The domestication of Cucurbita argyrosperma as revealed by the genome of its wild relative.</title>
        <authorList>
            <person name="Barrera-Redondo J."/>
            <person name="Sanchez-de la Vega G."/>
            <person name="Aguirre-Liguori J.A."/>
            <person name="Castellanos-Morales G."/>
            <person name="Gutierrez-Guerrero Y.T."/>
            <person name="Aguirre-Dugua X."/>
            <person name="Aguirre-Planter E."/>
            <person name="Tenaillon M.I."/>
            <person name="Lira-Saade R."/>
            <person name="Eguiarte L.E."/>
        </authorList>
    </citation>
    <scope>NUCLEOTIDE SEQUENCE [LARGE SCALE GENOMIC DNA]</scope>
    <source>
        <strain evidence="5">JBR-2021</strain>
    </source>
</reference>
<keyword evidence="2" id="KW-0866">Nonsense-mediated mRNA decay</keyword>
<gene>
    <name evidence="5" type="ORF">SDJN03_29739</name>
</gene>
<evidence type="ECO:0000256" key="1">
    <source>
        <dbReference type="ARBA" id="ARBA00006443"/>
    </source>
</evidence>
<evidence type="ECO:0000313" key="5">
    <source>
        <dbReference type="EMBL" id="KAG6570824.1"/>
    </source>
</evidence>
<dbReference type="PANTHER" id="PTHR13091:SF0">
    <property type="entry name" value="NONSENSE-MEDIATED MRNA DECAY FACTOR SMG8"/>
    <property type="match status" value="1"/>
</dbReference>
<dbReference type="Proteomes" id="UP000685013">
    <property type="component" value="Chromosome 20"/>
</dbReference>
<comment type="similarity">
    <text evidence="1">Belongs to the SMG8 family.</text>
</comment>
<evidence type="ECO:0000256" key="2">
    <source>
        <dbReference type="ARBA" id="ARBA00023161"/>
    </source>
</evidence>
<evidence type="ECO:0000256" key="3">
    <source>
        <dbReference type="ARBA" id="ARBA00029509"/>
    </source>
</evidence>
<dbReference type="GO" id="GO:0000184">
    <property type="term" value="P:nuclear-transcribed mRNA catabolic process, nonsense-mediated decay"/>
    <property type="evidence" value="ECO:0007669"/>
    <property type="project" value="UniProtKB-KW"/>
</dbReference>